<reference evidence="1 2" key="1">
    <citation type="submission" date="2023-02" db="EMBL/GenBank/DDBJ databases">
        <title>Complete genome sequence of a novel bacterium Oceanimonas sp. NTOU-MSR1 isolated from marine coast sediment.</title>
        <authorList>
            <person name="Yang H.-T."/>
            <person name="Chen Y.-L."/>
            <person name="Ho Y.-N."/>
        </authorList>
    </citation>
    <scope>NUCLEOTIDE SEQUENCE [LARGE SCALE GENOMIC DNA]</scope>
    <source>
        <strain evidence="1 2">NTOU-MSR1</strain>
    </source>
</reference>
<accession>A0AA50KQB5</accession>
<sequence length="118" mass="12378">MSAQLKVITLMMMLAVSAICGWHGRGWLEDSNRLAAKEAADAAIAAAMARESGIAEMVEQKLAGLQAAETVIDRGIIREIEKPIYRNVCLEPAAVRLLNAAASGDTASDTAKPAGAMP</sequence>
<proteinExistence type="predicted"/>
<gene>
    <name evidence="1" type="ORF">PU634_05170</name>
</gene>
<keyword evidence="2" id="KW-1185">Reference proteome</keyword>
<evidence type="ECO:0000313" key="1">
    <source>
        <dbReference type="EMBL" id="WMC11759.1"/>
    </source>
</evidence>
<dbReference type="EMBL" id="CP118224">
    <property type="protein sequence ID" value="WMC11759.1"/>
    <property type="molecule type" value="Genomic_DNA"/>
</dbReference>
<dbReference type="AlphaFoldDB" id="A0AA50KQB5"/>
<dbReference type="KEGG" id="ope:PU634_05170"/>
<dbReference type="RefSeq" id="WP_306762994.1">
    <property type="nucleotide sequence ID" value="NZ_CP118224.1"/>
</dbReference>
<dbReference type="Proteomes" id="UP001223802">
    <property type="component" value="Chromosome"/>
</dbReference>
<evidence type="ECO:0000313" key="2">
    <source>
        <dbReference type="Proteomes" id="UP001223802"/>
    </source>
</evidence>
<protein>
    <submittedName>
        <fullName evidence="1">Uncharacterized protein</fullName>
    </submittedName>
</protein>
<organism evidence="1 2">
    <name type="scientific">Oceanimonas pelagia</name>
    <dbReference type="NCBI Taxonomy" id="3028314"/>
    <lineage>
        <taxon>Bacteria</taxon>
        <taxon>Pseudomonadati</taxon>
        <taxon>Pseudomonadota</taxon>
        <taxon>Gammaproteobacteria</taxon>
        <taxon>Aeromonadales</taxon>
        <taxon>Aeromonadaceae</taxon>
        <taxon>Oceanimonas</taxon>
    </lineage>
</organism>
<name>A0AA50KQB5_9GAMM</name>